<dbReference type="PANTHER" id="PTHR30237:SF2">
    <property type="entry name" value="MUREIN TETRAPEPTIDE CARBOXYPEPTIDASE"/>
    <property type="match status" value="1"/>
</dbReference>
<dbReference type="Gene3D" id="3.40.50.10740">
    <property type="entry name" value="Class I glutamine amidotransferase-like"/>
    <property type="match status" value="1"/>
</dbReference>
<evidence type="ECO:0000259" key="7">
    <source>
        <dbReference type="Pfam" id="PF02016"/>
    </source>
</evidence>
<dbReference type="GO" id="GO:0006508">
    <property type="term" value="P:proteolysis"/>
    <property type="evidence" value="ECO:0007669"/>
    <property type="project" value="UniProtKB-KW"/>
</dbReference>
<dbReference type="Pfam" id="PF17676">
    <property type="entry name" value="Peptidase_S66C"/>
    <property type="match status" value="1"/>
</dbReference>
<reference evidence="9 10" key="1">
    <citation type="submission" date="2018-03" db="EMBL/GenBank/DDBJ databases">
        <title>Genomic Encyclopedia of Archaeal and Bacterial Type Strains, Phase II (KMG-II): from individual species to whole genera.</title>
        <authorList>
            <person name="Goeker M."/>
        </authorList>
    </citation>
    <scope>NUCLEOTIDE SEQUENCE [LARGE SCALE GENOMIC DNA]</scope>
    <source>
        <strain evidence="9 10">DSM 45211</strain>
    </source>
</reference>
<dbReference type="Proteomes" id="UP000243528">
    <property type="component" value="Unassembled WGS sequence"/>
</dbReference>
<dbReference type="GO" id="GO:0004180">
    <property type="term" value="F:carboxypeptidase activity"/>
    <property type="evidence" value="ECO:0007669"/>
    <property type="project" value="UniProtKB-KW"/>
</dbReference>
<keyword evidence="4" id="KW-0378">Hydrolase</keyword>
<feature type="domain" description="LD-carboxypeptidase C-terminal" evidence="8">
    <location>
        <begin position="171"/>
        <end position="286"/>
    </location>
</feature>
<dbReference type="PANTHER" id="PTHR30237">
    <property type="entry name" value="MURAMOYLTETRAPEPTIDE CARBOXYPEPTIDASE"/>
    <property type="match status" value="1"/>
</dbReference>
<dbReference type="CDD" id="cd07025">
    <property type="entry name" value="Peptidase_S66"/>
    <property type="match status" value="1"/>
</dbReference>
<proteinExistence type="inferred from homology"/>
<dbReference type="OrthoDB" id="9807329at2"/>
<dbReference type="Pfam" id="PF02016">
    <property type="entry name" value="Peptidase_S66"/>
    <property type="match status" value="1"/>
</dbReference>
<dbReference type="InterPro" id="IPR027461">
    <property type="entry name" value="Carboxypeptidase_A_C_sf"/>
</dbReference>
<feature type="active site" description="Charge relay system" evidence="6">
    <location>
        <position position="271"/>
    </location>
</feature>
<comment type="caution">
    <text evidence="9">The sequence shown here is derived from an EMBL/GenBank/DDBJ whole genome shotgun (WGS) entry which is preliminary data.</text>
</comment>
<protein>
    <submittedName>
        <fullName evidence="9">Muramoyltetrapeptide carboxypeptidase</fullName>
    </submittedName>
</protein>
<dbReference type="SUPFAM" id="SSF141986">
    <property type="entry name" value="LD-carboxypeptidase A C-terminal domain-like"/>
    <property type="match status" value="1"/>
</dbReference>
<evidence type="ECO:0000256" key="2">
    <source>
        <dbReference type="ARBA" id="ARBA00022645"/>
    </source>
</evidence>
<dbReference type="SUPFAM" id="SSF52317">
    <property type="entry name" value="Class I glutamine amidotransferase-like"/>
    <property type="match status" value="1"/>
</dbReference>
<evidence type="ECO:0000313" key="10">
    <source>
        <dbReference type="Proteomes" id="UP000243528"/>
    </source>
</evidence>
<accession>A0A2P8DX49</accession>
<comment type="similarity">
    <text evidence="1">Belongs to the peptidase S66 family.</text>
</comment>
<feature type="domain" description="LD-carboxypeptidase N-terminal" evidence="7">
    <location>
        <begin position="16"/>
        <end position="131"/>
    </location>
</feature>
<dbReference type="RefSeq" id="WP_106538268.1">
    <property type="nucleotide sequence ID" value="NZ_PYGE01000012.1"/>
</dbReference>
<keyword evidence="2 9" id="KW-0121">Carboxypeptidase</keyword>
<sequence>MGPLRLAPALSAGDPVALISPASWSDDDWVQWSVAEVDSWGLRPRLGVHARDQRGYLAGRDEDRLADLNDAIRDPDVRAIVTLRGGCGSFRLVHGVDVDSLRADPKPLVGFSDVTSLHHVWHLAGTASLHGAVAGAHAEDVRDLLLGGKPGPVKADPTQFGAELTTRGRASGPLTGGALELLARSVGVLDFDLSGHVLLLEISKTAGLGNVDRALTQLIMSGSLEGITGVALGRLSGFEAHEDRGWTIIDLLRDRFAVLDVPVLAGLPLGHGADPRTVPLGVGCTVDADAGTLTCERPTQP</sequence>
<keyword evidence="5" id="KW-0720">Serine protease</keyword>
<keyword evidence="10" id="KW-1185">Reference proteome</keyword>
<dbReference type="InterPro" id="IPR040921">
    <property type="entry name" value="Peptidase_S66C"/>
</dbReference>
<dbReference type="InterPro" id="IPR003507">
    <property type="entry name" value="S66_fam"/>
</dbReference>
<evidence type="ECO:0000256" key="6">
    <source>
        <dbReference type="PIRSR" id="PIRSR028757-1"/>
    </source>
</evidence>
<evidence type="ECO:0000259" key="8">
    <source>
        <dbReference type="Pfam" id="PF17676"/>
    </source>
</evidence>
<dbReference type="InterPro" id="IPR040449">
    <property type="entry name" value="Peptidase_S66_N"/>
</dbReference>
<evidence type="ECO:0000256" key="3">
    <source>
        <dbReference type="ARBA" id="ARBA00022670"/>
    </source>
</evidence>
<feature type="active site" description="Nucleophile" evidence="6">
    <location>
        <position position="112"/>
    </location>
</feature>
<dbReference type="PIRSF" id="PIRSF028757">
    <property type="entry name" value="LD-carboxypeptidase"/>
    <property type="match status" value="1"/>
</dbReference>
<dbReference type="GO" id="GO:0008236">
    <property type="term" value="F:serine-type peptidase activity"/>
    <property type="evidence" value="ECO:0007669"/>
    <property type="project" value="UniProtKB-KW"/>
</dbReference>
<evidence type="ECO:0000256" key="1">
    <source>
        <dbReference type="ARBA" id="ARBA00010233"/>
    </source>
</evidence>
<gene>
    <name evidence="9" type="ORF">CLV30_11235</name>
</gene>
<dbReference type="Gene3D" id="3.50.30.60">
    <property type="entry name" value="LD-carboxypeptidase A C-terminal domain-like"/>
    <property type="match status" value="1"/>
</dbReference>
<dbReference type="EMBL" id="PYGE01000012">
    <property type="protein sequence ID" value="PSL01796.1"/>
    <property type="molecule type" value="Genomic_DNA"/>
</dbReference>
<evidence type="ECO:0000256" key="4">
    <source>
        <dbReference type="ARBA" id="ARBA00022801"/>
    </source>
</evidence>
<evidence type="ECO:0000313" key="9">
    <source>
        <dbReference type="EMBL" id="PSL01796.1"/>
    </source>
</evidence>
<dbReference type="InterPro" id="IPR027478">
    <property type="entry name" value="LdcA_N"/>
</dbReference>
<dbReference type="AlphaFoldDB" id="A0A2P8DX49"/>
<feature type="active site" description="Charge relay system" evidence="6">
    <location>
        <position position="201"/>
    </location>
</feature>
<dbReference type="InterPro" id="IPR029062">
    <property type="entry name" value="Class_I_gatase-like"/>
</dbReference>
<evidence type="ECO:0000256" key="5">
    <source>
        <dbReference type="ARBA" id="ARBA00022825"/>
    </source>
</evidence>
<name>A0A2P8DX49_9ACTN</name>
<organism evidence="9 10">
    <name type="scientific">Haloactinopolyspora alba</name>
    <dbReference type="NCBI Taxonomy" id="648780"/>
    <lineage>
        <taxon>Bacteria</taxon>
        <taxon>Bacillati</taxon>
        <taxon>Actinomycetota</taxon>
        <taxon>Actinomycetes</taxon>
        <taxon>Jiangellales</taxon>
        <taxon>Jiangellaceae</taxon>
        <taxon>Haloactinopolyspora</taxon>
    </lineage>
</organism>
<keyword evidence="3" id="KW-0645">Protease</keyword>